<dbReference type="CDD" id="cd14667">
    <property type="entry name" value="3D_containing_proteins"/>
    <property type="match status" value="1"/>
</dbReference>
<evidence type="ECO:0000313" key="4">
    <source>
        <dbReference type="EMBL" id="MFB9751127.1"/>
    </source>
</evidence>
<dbReference type="InterPro" id="IPR051933">
    <property type="entry name" value="Resuscitation_pf_RpfB"/>
</dbReference>
<accession>A0ABV5VS63</accession>
<dbReference type="Pfam" id="PF06725">
    <property type="entry name" value="3D"/>
    <property type="match status" value="1"/>
</dbReference>
<feature type="signal peptide" evidence="2">
    <location>
        <begin position="1"/>
        <end position="27"/>
    </location>
</feature>
<dbReference type="PANTHER" id="PTHR39160:SF4">
    <property type="entry name" value="RESUSCITATION-PROMOTING FACTOR RPFB"/>
    <property type="match status" value="1"/>
</dbReference>
<feature type="domain" description="3D" evidence="3">
    <location>
        <begin position="190"/>
        <end position="259"/>
    </location>
</feature>
<dbReference type="InterPro" id="IPR059180">
    <property type="entry name" value="3D_YorM"/>
</dbReference>
<evidence type="ECO:0000313" key="5">
    <source>
        <dbReference type="Proteomes" id="UP001589619"/>
    </source>
</evidence>
<dbReference type="SUPFAM" id="SSF50685">
    <property type="entry name" value="Barwin-like endoglucanases"/>
    <property type="match status" value="1"/>
</dbReference>
<reference evidence="4 5" key="1">
    <citation type="submission" date="2024-09" db="EMBL/GenBank/DDBJ databases">
        <authorList>
            <person name="Sun Q."/>
            <person name="Mori K."/>
        </authorList>
    </citation>
    <scope>NUCLEOTIDE SEQUENCE [LARGE SCALE GENOMIC DNA]</scope>
    <source>
        <strain evidence="4 5">JCM 12520</strain>
    </source>
</reference>
<dbReference type="PANTHER" id="PTHR39160">
    <property type="entry name" value="CELL WALL-BINDING PROTEIN YOCH"/>
    <property type="match status" value="1"/>
</dbReference>
<comment type="caution">
    <text evidence="4">The sequence shown here is derived from an EMBL/GenBank/DDBJ whole genome shotgun (WGS) entry which is preliminary data.</text>
</comment>
<feature type="chain" id="PRO_5047302247" evidence="2">
    <location>
        <begin position="28"/>
        <end position="260"/>
    </location>
</feature>
<dbReference type="Gene3D" id="2.40.40.10">
    <property type="entry name" value="RlpA-like domain"/>
    <property type="match status" value="1"/>
</dbReference>
<evidence type="ECO:0000259" key="3">
    <source>
        <dbReference type="Pfam" id="PF06725"/>
    </source>
</evidence>
<evidence type="ECO:0000256" key="1">
    <source>
        <dbReference type="ARBA" id="ARBA00022729"/>
    </source>
</evidence>
<keyword evidence="1 2" id="KW-0732">Signal</keyword>
<organism evidence="4 5">
    <name type="scientific">Paenibacillus hodogayensis</name>
    <dbReference type="NCBI Taxonomy" id="279208"/>
    <lineage>
        <taxon>Bacteria</taxon>
        <taxon>Bacillati</taxon>
        <taxon>Bacillota</taxon>
        <taxon>Bacilli</taxon>
        <taxon>Bacillales</taxon>
        <taxon>Paenibacillaceae</taxon>
        <taxon>Paenibacillus</taxon>
    </lineage>
</organism>
<name>A0ABV5VS63_9BACL</name>
<dbReference type="InterPro" id="IPR036908">
    <property type="entry name" value="RlpA-like_sf"/>
</dbReference>
<evidence type="ECO:0000256" key="2">
    <source>
        <dbReference type="SAM" id="SignalP"/>
    </source>
</evidence>
<dbReference type="InterPro" id="IPR010611">
    <property type="entry name" value="3D_dom"/>
</dbReference>
<keyword evidence="5" id="KW-1185">Reference proteome</keyword>
<sequence>MFKSTWKRIWLTGVFALFLLSSSAVSAAGRPLDPTLLQPVWSPLTMQSDFLTKTNADASPYKTLSLYKPLLLSEMAPIWGPMLPGGLSPLFAAIEPLSYTVKSGDTSDPALFTAQKTEIAAAPKAKIAPAAAPVEPELVETKNKIITATGATITPKQTIDAVASAYTGSAAENGGYAGKDYFGNALQVGTIAVDPKIIPLGTTVYVTGYNYDGLPAGGMIAKASDIGGAINGSRIDIYVPDTREKAKKFGYQNVTIYVVD</sequence>
<protein>
    <submittedName>
        <fullName evidence="4">3D domain-containing protein</fullName>
    </submittedName>
</protein>
<dbReference type="RefSeq" id="WP_344905961.1">
    <property type="nucleotide sequence ID" value="NZ_BAAAYO010000002.1"/>
</dbReference>
<gene>
    <name evidence="4" type="ORF">ACFFNY_06040</name>
</gene>
<proteinExistence type="predicted"/>
<dbReference type="Proteomes" id="UP001589619">
    <property type="component" value="Unassembled WGS sequence"/>
</dbReference>
<dbReference type="EMBL" id="JBHMAG010000004">
    <property type="protein sequence ID" value="MFB9751127.1"/>
    <property type="molecule type" value="Genomic_DNA"/>
</dbReference>